<keyword evidence="1" id="KW-0472">Membrane</keyword>
<protein>
    <submittedName>
        <fullName evidence="2">Uncharacterized protein</fullName>
    </submittedName>
</protein>
<dbReference type="Proteomes" id="UP000615446">
    <property type="component" value="Unassembled WGS sequence"/>
</dbReference>
<organism evidence="2 3">
    <name type="scientific">Rhizophagus clarus</name>
    <dbReference type="NCBI Taxonomy" id="94130"/>
    <lineage>
        <taxon>Eukaryota</taxon>
        <taxon>Fungi</taxon>
        <taxon>Fungi incertae sedis</taxon>
        <taxon>Mucoromycota</taxon>
        <taxon>Glomeromycotina</taxon>
        <taxon>Glomeromycetes</taxon>
        <taxon>Glomerales</taxon>
        <taxon>Glomeraceae</taxon>
        <taxon>Rhizophagus</taxon>
    </lineage>
</organism>
<gene>
    <name evidence="2" type="ORF">RCL2_002996600</name>
</gene>
<keyword evidence="1" id="KW-0812">Transmembrane</keyword>
<dbReference type="OrthoDB" id="2442002at2759"/>
<dbReference type="AlphaFoldDB" id="A0A8H3MGT3"/>
<evidence type="ECO:0000256" key="1">
    <source>
        <dbReference type="SAM" id="Phobius"/>
    </source>
</evidence>
<dbReference type="EMBL" id="BLAL01000324">
    <property type="protein sequence ID" value="GET03637.1"/>
    <property type="molecule type" value="Genomic_DNA"/>
</dbReference>
<name>A0A8H3MGT3_9GLOM</name>
<evidence type="ECO:0000313" key="2">
    <source>
        <dbReference type="EMBL" id="GET03637.1"/>
    </source>
</evidence>
<reference evidence="2" key="1">
    <citation type="submission" date="2019-10" db="EMBL/GenBank/DDBJ databases">
        <title>Conservation and host-specific expression of non-tandemly repeated heterogenous ribosome RNA gene in arbuscular mycorrhizal fungi.</title>
        <authorList>
            <person name="Maeda T."/>
            <person name="Kobayashi Y."/>
            <person name="Nakagawa T."/>
            <person name="Ezawa T."/>
            <person name="Yamaguchi K."/>
            <person name="Bino T."/>
            <person name="Nishimoto Y."/>
            <person name="Shigenobu S."/>
            <person name="Kawaguchi M."/>
        </authorList>
    </citation>
    <scope>NUCLEOTIDE SEQUENCE</scope>
    <source>
        <strain evidence="2">HR1</strain>
    </source>
</reference>
<sequence>MTKKLHNDKPHNGCQITKIEVSPNEKYIVTYSWNVVDEGQLEPEFSHKILDYHEIKQLCVSDDKKLVYINIVINYILLVLVESPIIYDMDNNQYVRLDVFLYNSSNELT</sequence>
<comment type="caution">
    <text evidence="2">The sequence shown here is derived from an EMBL/GenBank/DDBJ whole genome shotgun (WGS) entry which is preliminary data.</text>
</comment>
<proteinExistence type="predicted"/>
<keyword evidence="1" id="KW-1133">Transmembrane helix</keyword>
<accession>A0A8H3MGT3</accession>
<evidence type="ECO:0000313" key="3">
    <source>
        <dbReference type="Proteomes" id="UP000615446"/>
    </source>
</evidence>
<feature type="transmembrane region" description="Helical" evidence="1">
    <location>
        <begin position="66"/>
        <end position="87"/>
    </location>
</feature>